<dbReference type="Proteomes" id="UP000014909">
    <property type="component" value="Chromosome"/>
</dbReference>
<dbReference type="EMBL" id="CP004846">
    <property type="protein sequence ID" value="AGP78817.1"/>
    <property type="molecule type" value="Genomic_DNA"/>
</dbReference>
<dbReference type="BioCyc" id="AMAC1300253:G12YX-2449-MONOMER"/>
<protein>
    <submittedName>
        <fullName evidence="1">Uncharacterized protein</fullName>
    </submittedName>
</protein>
<evidence type="ECO:0000313" key="1">
    <source>
        <dbReference type="EMBL" id="AGP78817.1"/>
    </source>
</evidence>
<dbReference type="AlphaFoldDB" id="S5AFC0"/>
<dbReference type="PATRIC" id="fig|1300253.3.peg.3174"/>
<name>S5AFC0_9ALTE</name>
<gene>
    <name evidence="1" type="ORF">I633_15175</name>
</gene>
<sequence>MVEQMQNLIAKVIAKGRSVAAGRDINAPVFTGDIENSEINIDQKSFEQATFLSLASSFDNYNNKIPLLWATHECLKLLSPSKQPQESLKIKITQNKNGVNVIVLNDAAKNISLLHFKTTSGDIDKNDLKAIISILSKESKPDLSFQIISNKVLSKPVNDFYSKAVSGEFKTKLFNKEKDSFNKCVDAVSLICKSTPIGGSLECSHLC</sequence>
<evidence type="ECO:0000313" key="2">
    <source>
        <dbReference type="Proteomes" id="UP000014909"/>
    </source>
</evidence>
<organism evidence="1 2">
    <name type="scientific">Alteromonas mediterranea 615</name>
    <dbReference type="NCBI Taxonomy" id="1300253"/>
    <lineage>
        <taxon>Bacteria</taxon>
        <taxon>Pseudomonadati</taxon>
        <taxon>Pseudomonadota</taxon>
        <taxon>Gammaproteobacteria</taxon>
        <taxon>Alteromonadales</taxon>
        <taxon>Alteromonadaceae</taxon>
        <taxon>Alteromonas/Salinimonas group</taxon>
        <taxon>Alteromonas</taxon>
    </lineage>
</organism>
<reference evidence="1 2" key="1">
    <citation type="journal article" date="2013" name="Genome Biol. Evol.">
        <title>Genomic Diversity of "Deep Ecotype" Alteromonas macleodii Isolates: Evidence for Pan-Mediterranean Clonal Frames.</title>
        <authorList>
            <person name="Lopez-Perez M."/>
            <person name="Gonzaga A."/>
            <person name="Rodriguez-Valera F."/>
        </authorList>
    </citation>
    <scope>NUCLEOTIDE SEQUENCE [LARGE SCALE GENOMIC DNA]</scope>
    <source>
        <strain evidence="2">'English Channel 615'</strain>
    </source>
</reference>
<accession>S5AFC0</accession>
<proteinExistence type="predicted"/>
<dbReference type="KEGG" id="amh:I633_15175"/>
<dbReference type="HOGENOM" id="CLU_1324170_0_0_6"/>